<dbReference type="RefSeq" id="WP_380910825.1">
    <property type="nucleotide sequence ID" value="NZ_JBHTLS010000121.1"/>
</dbReference>
<reference evidence="3" key="1">
    <citation type="journal article" date="2019" name="Int. J. Syst. Evol. Microbiol.">
        <title>The Global Catalogue of Microorganisms (GCM) 10K type strain sequencing project: providing services to taxonomists for standard genome sequencing and annotation.</title>
        <authorList>
            <consortium name="The Broad Institute Genomics Platform"/>
            <consortium name="The Broad Institute Genome Sequencing Center for Infectious Disease"/>
            <person name="Wu L."/>
            <person name="Ma J."/>
        </authorList>
    </citation>
    <scope>NUCLEOTIDE SEQUENCE [LARGE SCALE GENOMIC DNA]</scope>
    <source>
        <strain evidence="3">CCUG 54329</strain>
    </source>
</reference>
<sequence>MGRSGDRDDGHGGADEQACEDDGTQQGEGDVVDLDDGHDWILPDLWPDHPAFMPNDIAEGVPVSIFGGNASINSITLRQCAIMIPSSWEISRPVGESCADD</sequence>
<proteinExistence type="predicted"/>
<gene>
    <name evidence="2" type="ORF">ACFQ24_09975</name>
</gene>
<feature type="region of interest" description="Disordered" evidence="1">
    <location>
        <begin position="1"/>
        <end position="35"/>
    </location>
</feature>
<dbReference type="Proteomes" id="UP001597203">
    <property type="component" value="Unassembled WGS sequence"/>
</dbReference>
<protein>
    <submittedName>
        <fullName evidence="2">Uncharacterized protein</fullName>
    </submittedName>
</protein>
<feature type="compositionally biased region" description="Basic and acidic residues" evidence="1">
    <location>
        <begin position="1"/>
        <end position="14"/>
    </location>
</feature>
<evidence type="ECO:0000256" key="1">
    <source>
        <dbReference type="SAM" id="MobiDB-lite"/>
    </source>
</evidence>
<comment type="caution">
    <text evidence="2">The sequence shown here is derived from an EMBL/GenBank/DDBJ whole genome shotgun (WGS) entry which is preliminary data.</text>
</comment>
<keyword evidence="3" id="KW-1185">Reference proteome</keyword>
<evidence type="ECO:0000313" key="3">
    <source>
        <dbReference type="Proteomes" id="UP001597203"/>
    </source>
</evidence>
<accession>A0ABW3P0G9</accession>
<name>A0ABW3P0G9_9SPHN</name>
<evidence type="ECO:0000313" key="2">
    <source>
        <dbReference type="EMBL" id="MFD1105192.1"/>
    </source>
</evidence>
<dbReference type="EMBL" id="JBHTLS010000121">
    <property type="protein sequence ID" value="MFD1105192.1"/>
    <property type="molecule type" value="Genomic_DNA"/>
</dbReference>
<organism evidence="2 3">
    <name type="scientific">Sphingobium olei</name>
    <dbReference type="NCBI Taxonomy" id="420955"/>
    <lineage>
        <taxon>Bacteria</taxon>
        <taxon>Pseudomonadati</taxon>
        <taxon>Pseudomonadota</taxon>
        <taxon>Alphaproteobacteria</taxon>
        <taxon>Sphingomonadales</taxon>
        <taxon>Sphingomonadaceae</taxon>
        <taxon>Sphingobium</taxon>
    </lineage>
</organism>